<dbReference type="RefSeq" id="WP_112746072.1">
    <property type="nucleotide sequence ID" value="NZ_QMFY01000002.1"/>
</dbReference>
<feature type="signal peptide" evidence="1">
    <location>
        <begin position="1"/>
        <end position="23"/>
    </location>
</feature>
<gene>
    <name evidence="2" type="ORF">DQQ10_06820</name>
</gene>
<dbReference type="EMBL" id="QMFY01000002">
    <property type="protein sequence ID" value="RAW02249.1"/>
    <property type="molecule type" value="Genomic_DNA"/>
</dbReference>
<comment type="caution">
    <text evidence="2">The sequence shown here is derived from an EMBL/GenBank/DDBJ whole genome shotgun (WGS) entry which is preliminary data.</text>
</comment>
<dbReference type="AlphaFoldDB" id="A0A364Y5V0"/>
<evidence type="ECO:0000313" key="2">
    <source>
        <dbReference type="EMBL" id="RAW02249.1"/>
    </source>
</evidence>
<dbReference type="Proteomes" id="UP000251889">
    <property type="component" value="Unassembled WGS sequence"/>
</dbReference>
<evidence type="ECO:0000313" key="3">
    <source>
        <dbReference type="Proteomes" id="UP000251889"/>
    </source>
</evidence>
<organism evidence="2 3">
    <name type="scientific">Pseudochryseolinea flava</name>
    <dbReference type="NCBI Taxonomy" id="2059302"/>
    <lineage>
        <taxon>Bacteria</taxon>
        <taxon>Pseudomonadati</taxon>
        <taxon>Bacteroidota</taxon>
        <taxon>Cytophagia</taxon>
        <taxon>Cytophagales</taxon>
        <taxon>Fulvivirgaceae</taxon>
        <taxon>Pseudochryseolinea</taxon>
    </lineage>
</organism>
<evidence type="ECO:0000256" key="1">
    <source>
        <dbReference type="SAM" id="SignalP"/>
    </source>
</evidence>
<evidence type="ECO:0008006" key="4">
    <source>
        <dbReference type="Google" id="ProtNLM"/>
    </source>
</evidence>
<sequence>MKMKTVHTFFTALLLLTTTFLLSSCQDDEKSPAESEAAKKAKVEKVLAFREDLDFINRFVNDNVTDIPEPEGRKSYTKTLTARIQEIVPCAETLEEEFPDGTVKVTMDFGDGCETEEGVVVTGSVVMTFKFAENIIKYDLKFTNYAELNSDEHDGEVINGTVKGSFKLDLEASIFIQEMEQDLNITYDNNTEARYRVAQSSEMTNEGLRVTSLTTSGNFADEGVFTMTLTKALVYDFACDGDFPVQGEEILNFQGNTIKVNYGNGTCDKTYTAQ</sequence>
<feature type="chain" id="PRO_5017083066" description="Lipoprotein" evidence="1">
    <location>
        <begin position="24"/>
        <end position="274"/>
    </location>
</feature>
<protein>
    <recommendedName>
        <fullName evidence="4">Lipoprotein</fullName>
    </recommendedName>
</protein>
<proteinExistence type="predicted"/>
<keyword evidence="1" id="KW-0732">Signal</keyword>
<reference evidence="2 3" key="1">
    <citation type="submission" date="2018-06" db="EMBL/GenBank/DDBJ databases">
        <title>Chryseolinea flavus sp. nov., a member of the phylum Bacteroidetes isolated from soil.</title>
        <authorList>
            <person name="Li Y."/>
            <person name="Wang J."/>
        </authorList>
    </citation>
    <scope>NUCLEOTIDE SEQUENCE [LARGE SCALE GENOMIC DNA]</scope>
    <source>
        <strain evidence="2 3">SDU1-6</strain>
    </source>
</reference>
<keyword evidence="3" id="KW-1185">Reference proteome</keyword>
<accession>A0A364Y5V0</accession>
<name>A0A364Y5V0_9BACT</name>
<dbReference type="PROSITE" id="PS51257">
    <property type="entry name" value="PROKAR_LIPOPROTEIN"/>
    <property type="match status" value="1"/>
</dbReference>